<name>A0AAW2LG64_9LAMI</name>
<dbReference type="AlphaFoldDB" id="A0AAW2LG64"/>
<sequence length="82" mass="9238">MRCQHTWLELAMRYTIAPFSPRAQLRVRGLELAIRCASAHFELMMGCKIVPLPRDQLGECGLKLALECLDRSLFSSSSTRGV</sequence>
<evidence type="ECO:0000313" key="1">
    <source>
        <dbReference type="EMBL" id="KAL0317454.1"/>
    </source>
</evidence>
<dbReference type="EMBL" id="JACGWK010000014">
    <property type="protein sequence ID" value="KAL0317454.1"/>
    <property type="molecule type" value="Genomic_DNA"/>
</dbReference>
<gene>
    <name evidence="1" type="ORF">Sangu_2159700</name>
</gene>
<proteinExistence type="predicted"/>
<reference evidence="1" key="1">
    <citation type="submission" date="2020-06" db="EMBL/GenBank/DDBJ databases">
        <authorList>
            <person name="Li T."/>
            <person name="Hu X."/>
            <person name="Zhang T."/>
            <person name="Song X."/>
            <person name="Zhang H."/>
            <person name="Dai N."/>
            <person name="Sheng W."/>
            <person name="Hou X."/>
            <person name="Wei L."/>
        </authorList>
    </citation>
    <scope>NUCLEOTIDE SEQUENCE</scope>
    <source>
        <strain evidence="1">G01</strain>
        <tissue evidence="1">Leaf</tissue>
    </source>
</reference>
<reference evidence="1" key="2">
    <citation type="journal article" date="2024" name="Plant">
        <title>Genomic evolution and insights into agronomic trait innovations of Sesamum species.</title>
        <authorList>
            <person name="Miao H."/>
            <person name="Wang L."/>
            <person name="Qu L."/>
            <person name="Liu H."/>
            <person name="Sun Y."/>
            <person name="Le M."/>
            <person name="Wang Q."/>
            <person name="Wei S."/>
            <person name="Zheng Y."/>
            <person name="Lin W."/>
            <person name="Duan Y."/>
            <person name="Cao H."/>
            <person name="Xiong S."/>
            <person name="Wang X."/>
            <person name="Wei L."/>
            <person name="Li C."/>
            <person name="Ma Q."/>
            <person name="Ju M."/>
            <person name="Zhao R."/>
            <person name="Li G."/>
            <person name="Mu C."/>
            <person name="Tian Q."/>
            <person name="Mei H."/>
            <person name="Zhang T."/>
            <person name="Gao T."/>
            <person name="Zhang H."/>
        </authorList>
    </citation>
    <scope>NUCLEOTIDE SEQUENCE</scope>
    <source>
        <strain evidence="1">G01</strain>
    </source>
</reference>
<accession>A0AAW2LG64</accession>
<comment type="caution">
    <text evidence="1">The sequence shown here is derived from an EMBL/GenBank/DDBJ whole genome shotgun (WGS) entry which is preliminary data.</text>
</comment>
<organism evidence="1">
    <name type="scientific">Sesamum angustifolium</name>
    <dbReference type="NCBI Taxonomy" id="2727405"/>
    <lineage>
        <taxon>Eukaryota</taxon>
        <taxon>Viridiplantae</taxon>
        <taxon>Streptophyta</taxon>
        <taxon>Embryophyta</taxon>
        <taxon>Tracheophyta</taxon>
        <taxon>Spermatophyta</taxon>
        <taxon>Magnoliopsida</taxon>
        <taxon>eudicotyledons</taxon>
        <taxon>Gunneridae</taxon>
        <taxon>Pentapetalae</taxon>
        <taxon>asterids</taxon>
        <taxon>lamiids</taxon>
        <taxon>Lamiales</taxon>
        <taxon>Pedaliaceae</taxon>
        <taxon>Sesamum</taxon>
    </lineage>
</organism>
<protein>
    <submittedName>
        <fullName evidence="1">Uncharacterized protein</fullName>
    </submittedName>
</protein>